<feature type="region of interest" description="Disordered" evidence="1">
    <location>
        <begin position="1"/>
        <end position="29"/>
    </location>
</feature>
<dbReference type="EMBL" id="BGZK01002795">
    <property type="protein sequence ID" value="GBP96521.1"/>
    <property type="molecule type" value="Genomic_DNA"/>
</dbReference>
<proteinExistence type="predicted"/>
<feature type="compositionally biased region" description="Polar residues" evidence="1">
    <location>
        <begin position="1"/>
        <end position="10"/>
    </location>
</feature>
<dbReference type="OrthoDB" id="6626363at2759"/>
<protein>
    <submittedName>
        <fullName evidence="2">Uncharacterized protein</fullName>
    </submittedName>
</protein>
<evidence type="ECO:0000256" key="1">
    <source>
        <dbReference type="SAM" id="MobiDB-lite"/>
    </source>
</evidence>
<reference evidence="2 3" key="1">
    <citation type="journal article" date="2019" name="Commun. Biol.">
        <title>The bagworm genome reveals a unique fibroin gene that provides high tensile strength.</title>
        <authorList>
            <person name="Kono N."/>
            <person name="Nakamura H."/>
            <person name="Ohtoshi R."/>
            <person name="Tomita M."/>
            <person name="Numata K."/>
            <person name="Arakawa K."/>
        </authorList>
    </citation>
    <scope>NUCLEOTIDE SEQUENCE [LARGE SCALE GENOMIC DNA]</scope>
</reference>
<keyword evidence="3" id="KW-1185">Reference proteome</keyword>
<dbReference type="AlphaFoldDB" id="A0A4C2A6L9"/>
<dbReference type="Proteomes" id="UP000299102">
    <property type="component" value="Unassembled WGS sequence"/>
</dbReference>
<organism evidence="2 3">
    <name type="scientific">Eumeta variegata</name>
    <name type="common">Bagworm moth</name>
    <name type="synonym">Eumeta japonica</name>
    <dbReference type="NCBI Taxonomy" id="151549"/>
    <lineage>
        <taxon>Eukaryota</taxon>
        <taxon>Metazoa</taxon>
        <taxon>Ecdysozoa</taxon>
        <taxon>Arthropoda</taxon>
        <taxon>Hexapoda</taxon>
        <taxon>Insecta</taxon>
        <taxon>Pterygota</taxon>
        <taxon>Neoptera</taxon>
        <taxon>Endopterygota</taxon>
        <taxon>Lepidoptera</taxon>
        <taxon>Glossata</taxon>
        <taxon>Ditrysia</taxon>
        <taxon>Tineoidea</taxon>
        <taxon>Psychidae</taxon>
        <taxon>Oiketicinae</taxon>
        <taxon>Eumeta</taxon>
    </lineage>
</organism>
<sequence length="277" mass="31021">MHHNIQTPTISEELMEVEETSPSQPSSSCPTIIASEKSVLLSEQSLSLATNFGSDLSYEPPIPVVKTPKINVLTAELIAVLDRTNVSSRNAMFIITAVLSSVGIKVEETTLSYRTIQRARMIVRKEIAVGLKNDFKSHDKSPKMDSESAQNQTTAILRTLDEWGLSRYVKAMCFDTTAVNTGPNVPIFGRFKKKWDEIDKTNYKAGIEDSKVANVVLSKKNEISSFITQCLQLKQPRDDYKEFLELSLIFLGVVPQDKVCFSTLVQSIMRDGWRKPL</sequence>
<name>A0A4C2A6L9_EUMVA</name>
<comment type="caution">
    <text evidence="2">The sequence shown here is derived from an EMBL/GenBank/DDBJ whole genome shotgun (WGS) entry which is preliminary data.</text>
</comment>
<evidence type="ECO:0000313" key="2">
    <source>
        <dbReference type="EMBL" id="GBP96521.1"/>
    </source>
</evidence>
<gene>
    <name evidence="2" type="ORF">EVAR_69192_1</name>
</gene>
<evidence type="ECO:0000313" key="3">
    <source>
        <dbReference type="Proteomes" id="UP000299102"/>
    </source>
</evidence>
<accession>A0A4C2A6L9</accession>